<dbReference type="InterPro" id="IPR025534">
    <property type="entry name" value="DUF4420"/>
</dbReference>
<protein>
    <recommendedName>
        <fullName evidence="3">PD-(D/E)XK motif protein</fullName>
    </recommendedName>
</protein>
<dbReference type="EMBL" id="AOGK01000004">
    <property type="protein sequence ID" value="MDG5974852.1"/>
    <property type="molecule type" value="Genomic_DNA"/>
</dbReference>
<name>A0A9X4S796_9BURK</name>
<reference evidence="1" key="1">
    <citation type="submission" date="2013-01" db="EMBL/GenBank/DDBJ databases">
        <title>Genome draft of Hydrogenophaga taeniospiralis 2K1.</title>
        <authorList>
            <person name="Gomila M."/>
            <person name="Lalucat J."/>
        </authorList>
    </citation>
    <scope>NUCLEOTIDE SEQUENCE</scope>
    <source>
        <strain evidence="1">CCUG 15921</strain>
    </source>
</reference>
<accession>A0A9X4S796</accession>
<dbReference type="Pfam" id="PF14390">
    <property type="entry name" value="DUF4420"/>
    <property type="match status" value="1"/>
</dbReference>
<sequence length="285" mass="31447">MAGFDQALLPASEKLPDGQGFFVERVPMDDGWTWLAMTRSESGQFDLFVAMVCDVVGLLDAANQTDRQTQMRLFIERVRAWQEFMRKGVTALGPEREVGLIGELTVLNGLLDEGLGYSTAIDAWKGPLDGEQDFELGMGAVEVKATVSQTGFPARVGSLQQLDDHIRQPLFLAGVKLRLNSEGFNLPSLVAQTRERLREAPVAAAKFDRLLLDAGHYDGHASQYSRRFELAELRVREVTGNFPRLTVGNVPAGVTAASYSIDLDRNNDTRLSLEQALMKLGMKSK</sequence>
<keyword evidence="2" id="KW-1185">Reference proteome</keyword>
<dbReference type="AlphaFoldDB" id="A0A9X4S796"/>
<evidence type="ECO:0008006" key="3">
    <source>
        <dbReference type="Google" id="ProtNLM"/>
    </source>
</evidence>
<evidence type="ECO:0000313" key="1">
    <source>
        <dbReference type="EMBL" id="MDG5974852.1"/>
    </source>
</evidence>
<gene>
    <name evidence="1" type="ORF">H010_06275</name>
</gene>
<organism evidence="1 2">
    <name type="scientific">Hydrogenophaga taeniospiralis CCUG 15921</name>
    <dbReference type="NCBI Taxonomy" id="1281780"/>
    <lineage>
        <taxon>Bacteria</taxon>
        <taxon>Pseudomonadati</taxon>
        <taxon>Pseudomonadota</taxon>
        <taxon>Betaproteobacteria</taxon>
        <taxon>Burkholderiales</taxon>
        <taxon>Comamonadaceae</taxon>
        <taxon>Hydrogenophaga</taxon>
    </lineage>
</organism>
<dbReference type="Proteomes" id="UP001152876">
    <property type="component" value="Unassembled WGS sequence"/>
</dbReference>
<comment type="caution">
    <text evidence="1">The sequence shown here is derived from an EMBL/GenBank/DDBJ whole genome shotgun (WGS) entry which is preliminary data.</text>
</comment>
<proteinExistence type="predicted"/>
<evidence type="ECO:0000313" key="2">
    <source>
        <dbReference type="Proteomes" id="UP001152876"/>
    </source>
</evidence>